<dbReference type="Gene3D" id="3.40.47.10">
    <property type="match status" value="1"/>
</dbReference>
<dbReference type="HAMAP" id="MF_01815">
    <property type="entry name" value="FabH"/>
    <property type="match status" value="1"/>
</dbReference>
<evidence type="ECO:0000256" key="19">
    <source>
        <dbReference type="ARBA" id="ARBA00056015"/>
    </source>
</evidence>
<gene>
    <name evidence="23" type="primary">fabHA_1</name>
    <name evidence="20" type="synonym">fabH</name>
    <name evidence="23" type="ORF">BkAM31D_11950</name>
</gene>
<evidence type="ECO:0000256" key="11">
    <source>
        <dbReference type="ARBA" id="ARBA00050980"/>
    </source>
</evidence>
<evidence type="ECO:0000256" key="5">
    <source>
        <dbReference type="ARBA" id="ARBA00022832"/>
    </source>
</evidence>
<dbReference type="PANTHER" id="PTHR43091:SF1">
    <property type="entry name" value="BETA-KETOACYL-[ACYL-CARRIER-PROTEIN] SYNTHASE III, CHLOROPLASTIC"/>
    <property type="match status" value="1"/>
</dbReference>
<dbReference type="RefSeq" id="WP_066151196.1">
    <property type="nucleotide sequence ID" value="NZ_CP020814.1"/>
</dbReference>
<keyword evidence="24" id="KW-1185">Reference proteome</keyword>
<evidence type="ECO:0000259" key="21">
    <source>
        <dbReference type="Pfam" id="PF08541"/>
    </source>
</evidence>
<dbReference type="STRING" id="199441.BkAM31D_11950"/>
<dbReference type="NCBIfam" id="TIGR00747">
    <property type="entry name" value="fabH"/>
    <property type="match status" value="1"/>
</dbReference>
<protein>
    <recommendedName>
        <fullName evidence="20">Beta-ketoacyl-[acyl-carrier-protein] synthase III</fullName>
        <shortName evidence="20">Beta-ketoacyl-ACP synthase III</shortName>
        <shortName evidence="20">KAS III</shortName>
        <ecNumber evidence="20">2.3.1.180</ecNumber>
    </recommendedName>
    <alternativeName>
        <fullName evidence="20">3-oxoacyl-[acyl-carrier-protein] synthase 3</fullName>
    </alternativeName>
    <alternativeName>
        <fullName evidence="20">3-oxoacyl-[acyl-carrier-protein] synthase III</fullName>
    </alternativeName>
</protein>
<comment type="catalytic activity">
    <reaction evidence="10">
        <text>pentanoyl-CoA + malonyl-[ACP] + H(+) = 3-oxoheptanoyl-[ACP] + CO2 + CoA</text>
        <dbReference type="Rhea" id="RHEA:42252"/>
        <dbReference type="Rhea" id="RHEA-COMP:9623"/>
        <dbReference type="Rhea" id="RHEA-COMP:9943"/>
        <dbReference type="ChEBI" id="CHEBI:15378"/>
        <dbReference type="ChEBI" id="CHEBI:16526"/>
        <dbReference type="ChEBI" id="CHEBI:57287"/>
        <dbReference type="ChEBI" id="CHEBI:57389"/>
        <dbReference type="ChEBI" id="CHEBI:78449"/>
        <dbReference type="ChEBI" id="CHEBI:78824"/>
    </reaction>
    <physiologicalReaction direction="left-to-right" evidence="10">
        <dbReference type="Rhea" id="RHEA:42253"/>
    </physiologicalReaction>
</comment>
<reference evidence="23 24" key="1">
    <citation type="submission" date="2017-04" db="EMBL/GenBank/DDBJ databases">
        <title>Bacillus krulwichiae AM31D Genome sequencing and assembly.</title>
        <authorList>
            <person name="Krulwich T.A."/>
            <person name="Anastor L."/>
            <person name="Ehrlich R."/>
            <person name="Ehrlich G.D."/>
            <person name="Janto B."/>
        </authorList>
    </citation>
    <scope>NUCLEOTIDE SEQUENCE [LARGE SCALE GENOMIC DNA]</scope>
    <source>
        <strain evidence="23 24">AM31D</strain>
    </source>
</reference>
<dbReference type="CDD" id="cd00830">
    <property type="entry name" value="KAS_III"/>
    <property type="match status" value="1"/>
</dbReference>
<dbReference type="GO" id="GO:0005737">
    <property type="term" value="C:cytoplasm"/>
    <property type="evidence" value="ECO:0007669"/>
    <property type="project" value="UniProtKB-SubCell"/>
</dbReference>
<dbReference type="FunFam" id="3.40.47.10:FF:000004">
    <property type="entry name" value="3-oxoacyl-[acyl-carrier-protein] synthase 3"/>
    <property type="match status" value="1"/>
</dbReference>
<feature type="active site" evidence="20">
    <location>
        <position position="239"/>
    </location>
</feature>
<proteinExistence type="inferred from homology"/>
<comment type="function">
    <text evidence="19">Catalyzes the condensation reaction of fatty acid synthesis by the addition to an acyl acceptor of two carbons from malonyl-ACP. Catalyzes the first condensation reaction which initiates fatty acid synthesis and may therefore play a role in governing the total rate of fatty acid production. Possesses both acetoacetyl-ACP synthase and acetyl transacylase activities. Has some substrate specificity for branched chain acyl-CoA, determining the biosynthesis of branched-chain of fatty acids instead of straight-chain.</text>
</comment>
<comment type="catalytic activity">
    <reaction evidence="14">
        <text>heptanoyl-CoA + malonyl-[ACP] + H(+) = 3-oxononanoyl-[ACP] + CO2 + CoA</text>
        <dbReference type="Rhea" id="RHEA:42260"/>
        <dbReference type="Rhea" id="RHEA-COMP:9623"/>
        <dbReference type="Rhea" id="RHEA-COMP:9944"/>
        <dbReference type="ChEBI" id="CHEBI:15378"/>
        <dbReference type="ChEBI" id="CHEBI:16526"/>
        <dbReference type="ChEBI" id="CHEBI:57287"/>
        <dbReference type="ChEBI" id="CHEBI:78449"/>
        <dbReference type="ChEBI" id="CHEBI:78811"/>
        <dbReference type="ChEBI" id="CHEBI:78826"/>
    </reaction>
    <physiologicalReaction direction="left-to-right" evidence="14">
        <dbReference type="Rhea" id="RHEA:42261"/>
    </physiologicalReaction>
</comment>
<evidence type="ECO:0000256" key="16">
    <source>
        <dbReference type="ARBA" id="ARBA00052467"/>
    </source>
</evidence>
<dbReference type="KEGG" id="bkw:BkAM31D_11950"/>
<dbReference type="UniPathway" id="UPA00094"/>
<keyword evidence="9 20" id="KW-0012">Acyltransferase</keyword>
<dbReference type="SUPFAM" id="SSF53901">
    <property type="entry name" value="Thiolase-like"/>
    <property type="match status" value="1"/>
</dbReference>
<keyword evidence="6 20" id="KW-0443">Lipid metabolism</keyword>
<feature type="domain" description="Beta-ketoacyl-[acyl-carrier-protein] synthase III C-terminal" evidence="21">
    <location>
        <begin position="224"/>
        <end position="312"/>
    </location>
</feature>
<comment type="function">
    <text evidence="20">Catalyzes the condensation reaction of fatty acid synthesis by the addition to an acyl acceptor of two carbons from malonyl-ACP. Catalyzes the first condensation reaction which initiates fatty acid synthesis and may therefore play a role in governing the total rate of fatty acid production. Possesses both acetoacetyl-ACP synthase and acetyl transacylase activities. Its substrate specificity determines the biosynthesis of branched-chain and/or straight-chain of fatty acids.</text>
</comment>
<evidence type="ECO:0000256" key="12">
    <source>
        <dbReference type="ARBA" id="ARBA00051096"/>
    </source>
</evidence>
<evidence type="ECO:0000256" key="8">
    <source>
        <dbReference type="ARBA" id="ARBA00023268"/>
    </source>
</evidence>
<comment type="catalytic activity">
    <reaction evidence="15">
        <text>(2S)-2-methylbutanoyl-CoA + malonyl-[ACP] + H(+) = (4S)-4-methyl-3-oxohexanoyl-[ACP] + CO2 + CoA</text>
        <dbReference type="Rhea" id="RHEA:42276"/>
        <dbReference type="Rhea" id="RHEA-COMP:9623"/>
        <dbReference type="Rhea" id="RHEA-COMP:17148"/>
        <dbReference type="ChEBI" id="CHEBI:15378"/>
        <dbReference type="ChEBI" id="CHEBI:16526"/>
        <dbReference type="ChEBI" id="CHEBI:57287"/>
        <dbReference type="ChEBI" id="CHEBI:78449"/>
        <dbReference type="ChEBI" id="CHEBI:88166"/>
        <dbReference type="ChEBI" id="CHEBI:167462"/>
        <dbReference type="EC" id="2.3.1.300"/>
    </reaction>
    <physiologicalReaction direction="left-to-right" evidence="15">
        <dbReference type="Rhea" id="RHEA:42277"/>
    </physiologicalReaction>
</comment>
<evidence type="ECO:0000256" key="7">
    <source>
        <dbReference type="ARBA" id="ARBA00023160"/>
    </source>
</evidence>
<evidence type="ECO:0000256" key="3">
    <source>
        <dbReference type="ARBA" id="ARBA00022516"/>
    </source>
</evidence>
<feature type="domain" description="Beta-ketoacyl-[acyl-carrier-protein] synthase III N-terminal" evidence="22">
    <location>
        <begin position="107"/>
        <end position="185"/>
    </location>
</feature>
<evidence type="ECO:0000313" key="23">
    <source>
        <dbReference type="EMBL" id="ARK30484.1"/>
    </source>
</evidence>
<keyword evidence="4 20" id="KW-0808">Transferase</keyword>
<evidence type="ECO:0000256" key="13">
    <source>
        <dbReference type="ARBA" id="ARBA00051330"/>
    </source>
</evidence>
<dbReference type="AlphaFoldDB" id="A0A1X9MCW3"/>
<evidence type="ECO:0000256" key="1">
    <source>
        <dbReference type="ARBA" id="ARBA00005194"/>
    </source>
</evidence>
<dbReference type="GO" id="GO:0033818">
    <property type="term" value="F:beta-ketoacyl-acyl-carrier-protein synthase III activity"/>
    <property type="evidence" value="ECO:0007669"/>
    <property type="project" value="UniProtKB-UniRule"/>
</dbReference>
<comment type="catalytic activity">
    <reaction evidence="16">
        <text>2-methylpropanoyl-CoA + malonyl-[ACP] + H(+) = 4-methyl-3-oxopentanoyl-[ACP] + CO2 + CoA</text>
        <dbReference type="Rhea" id="RHEA:42268"/>
        <dbReference type="Rhea" id="RHEA-COMP:9623"/>
        <dbReference type="Rhea" id="RHEA-COMP:9940"/>
        <dbReference type="ChEBI" id="CHEBI:15378"/>
        <dbReference type="ChEBI" id="CHEBI:16526"/>
        <dbReference type="ChEBI" id="CHEBI:57287"/>
        <dbReference type="ChEBI" id="CHEBI:57338"/>
        <dbReference type="ChEBI" id="CHEBI:78449"/>
        <dbReference type="ChEBI" id="CHEBI:78820"/>
        <dbReference type="EC" id="2.3.1.300"/>
    </reaction>
    <physiologicalReaction direction="left-to-right" evidence="16">
        <dbReference type="Rhea" id="RHEA:42269"/>
    </physiologicalReaction>
</comment>
<keyword evidence="20" id="KW-0963">Cytoplasm</keyword>
<evidence type="ECO:0000256" key="10">
    <source>
        <dbReference type="ARBA" id="ARBA00050479"/>
    </source>
</evidence>
<sequence length="314" mass="33654">MKSVGIIGVGAYVPENVVSNLDLETSVATSDQWIRSRTGIEERRIASEEEDTSHMAVIAARRALDDASLHPEDIDLILVATATPDYVFPTVACMVQEALGIRHIPAMDLSAACSGFVYALVTGKQFIETNTYKNVLVVGSEKFSKIVDWSDRNTCVLFGDGAGAVVLSEVSDGKGILSFELGADGTGGKHLFVDNQTNYVAMNGSEVFKFAVRQMPDSCLQVIKKAGLSKEDVDFLVPHQANIRIIDAARQRLGLDKEKVSTTVTKHGNTSAASIPLALFSEIEKGSINDGDIVVIVGFGGGLTWGSVCLKWGK</sequence>
<keyword evidence="5 20" id="KW-0276">Fatty acid metabolism</keyword>
<dbReference type="NCBIfam" id="NF006829">
    <property type="entry name" value="PRK09352.1"/>
    <property type="match status" value="1"/>
</dbReference>
<comment type="catalytic activity">
    <reaction evidence="13">
        <text>hexanoyl-CoA + malonyl-[ACP] + H(+) = 3-oxooctanoyl-[ACP] + CO2 + CoA</text>
        <dbReference type="Rhea" id="RHEA:42256"/>
        <dbReference type="Rhea" id="RHEA-COMP:9623"/>
        <dbReference type="Rhea" id="RHEA-COMP:9633"/>
        <dbReference type="ChEBI" id="CHEBI:15378"/>
        <dbReference type="ChEBI" id="CHEBI:16526"/>
        <dbReference type="ChEBI" id="CHEBI:57287"/>
        <dbReference type="ChEBI" id="CHEBI:62620"/>
        <dbReference type="ChEBI" id="CHEBI:78449"/>
        <dbReference type="ChEBI" id="CHEBI:78460"/>
    </reaction>
    <physiologicalReaction direction="left-to-right" evidence="13">
        <dbReference type="Rhea" id="RHEA:42257"/>
    </physiologicalReaction>
</comment>
<evidence type="ECO:0000259" key="22">
    <source>
        <dbReference type="Pfam" id="PF08545"/>
    </source>
</evidence>
<evidence type="ECO:0000256" key="9">
    <source>
        <dbReference type="ARBA" id="ARBA00023315"/>
    </source>
</evidence>
<evidence type="ECO:0000256" key="2">
    <source>
        <dbReference type="ARBA" id="ARBA00008642"/>
    </source>
</evidence>
<comment type="subcellular location">
    <subcellularLocation>
        <location evidence="20">Cytoplasm</location>
    </subcellularLocation>
</comment>
<keyword evidence="3 20" id="KW-0444">Lipid biosynthesis</keyword>
<evidence type="ECO:0000256" key="18">
    <source>
        <dbReference type="ARBA" id="ARBA00052985"/>
    </source>
</evidence>
<dbReference type="GO" id="GO:0004315">
    <property type="term" value="F:3-oxoacyl-[acyl-carrier-protein] synthase activity"/>
    <property type="evidence" value="ECO:0007669"/>
    <property type="project" value="InterPro"/>
</dbReference>
<comment type="catalytic activity">
    <reaction evidence="18">
        <text>3-methylbutanoyl-CoA + malonyl-[ACP] + H(+) = 5-methyl-3-oxohexanoyl-[ACP] + CO2 + CoA</text>
        <dbReference type="Rhea" id="RHEA:42272"/>
        <dbReference type="Rhea" id="RHEA-COMP:9623"/>
        <dbReference type="Rhea" id="RHEA-COMP:9941"/>
        <dbReference type="ChEBI" id="CHEBI:15378"/>
        <dbReference type="ChEBI" id="CHEBI:16526"/>
        <dbReference type="ChEBI" id="CHEBI:57287"/>
        <dbReference type="ChEBI" id="CHEBI:57345"/>
        <dbReference type="ChEBI" id="CHEBI:78449"/>
        <dbReference type="ChEBI" id="CHEBI:78822"/>
        <dbReference type="EC" id="2.3.1.300"/>
    </reaction>
    <physiologicalReaction direction="left-to-right" evidence="18">
        <dbReference type="Rhea" id="RHEA:42273"/>
    </physiologicalReaction>
</comment>
<dbReference type="Proteomes" id="UP000193006">
    <property type="component" value="Chromosome"/>
</dbReference>
<dbReference type="InterPro" id="IPR004655">
    <property type="entry name" value="FabH"/>
</dbReference>
<dbReference type="PANTHER" id="PTHR43091">
    <property type="entry name" value="3-OXOACYL-[ACYL-CARRIER-PROTEIN] SYNTHASE"/>
    <property type="match status" value="1"/>
</dbReference>
<dbReference type="Pfam" id="PF08541">
    <property type="entry name" value="ACP_syn_III_C"/>
    <property type="match status" value="1"/>
</dbReference>
<evidence type="ECO:0000256" key="14">
    <source>
        <dbReference type="ARBA" id="ARBA00052279"/>
    </source>
</evidence>
<comment type="similarity">
    <text evidence="2 20">Belongs to the thiolase-like superfamily. FabH family.</text>
</comment>
<evidence type="ECO:0000256" key="17">
    <source>
        <dbReference type="ARBA" id="ARBA00052801"/>
    </source>
</evidence>
<dbReference type="EC" id="2.3.1.180" evidence="20"/>
<feature type="region of interest" description="ACP-binding" evidence="20">
    <location>
        <begin position="240"/>
        <end position="244"/>
    </location>
</feature>
<evidence type="ECO:0000256" key="15">
    <source>
        <dbReference type="ARBA" id="ARBA00052407"/>
    </source>
</evidence>
<dbReference type="InterPro" id="IPR016039">
    <property type="entry name" value="Thiolase-like"/>
</dbReference>
<dbReference type="InterPro" id="IPR013747">
    <property type="entry name" value="ACP_syn_III_C"/>
</dbReference>
<evidence type="ECO:0000256" key="6">
    <source>
        <dbReference type="ARBA" id="ARBA00023098"/>
    </source>
</evidence>
<name>A0A1X9MCW3_9BACI</name>
<evidence type="ECO:0000256" key="20">
    <source>
        <dbReference type="HAMAP-Rule" id="MF_01815"/>
    </source>
</evidence>
<keyword evidence="8 20" id="KW-0511">Multifunctional enzyme</keyword>
<accession>A0A1X9MCW3</accession>
<feature type="active site" evidence="20">
    <location>
        <position position="269"/>
    </location>
</feature>
<comment type="subunit">
    <text evidence="20">Homodimer.</text>
</comment>
<comment type="catalytic activity">
    <reaction evidence="11">
        <text>malonyl-[ACP] + propanoyl-CoA + H(+) = 3-oxopentanoyl-[ACP] + CO2 + CoA</text>
        <dbReference type="Rhea" id="RHEA:42244"/>
        <dbReference type="Rhea" id="RHEA-COMP:9623"/>
        <dbReference type="Rhea" id="RHEA-COMP:9939"/>
        <dbReference type="ChEBI" id="CHEBI:15378"/>
        <dbReference type="ChEBI" id="CHEBI:16526"/>
        <dbReference type="ChEBI" id="CHEBI:57287"/>
        <dbReference type="ChEBI" id="CHEBI:57392"/>
        <dbReference type="ChEBI" id="CHEBI:78449"/>
        <dbReference type="ChEBI" id="CHEBI:78818"/>
    </reaction>
    <physiologicalReaction direction="left-to-right" evidence="11">
        <dbReference type="Rhea" id="RHEA:42245"/>
    </physiologicalReaction>
</comment>
<comment type="catalytic activity">
    <reaction evidence="17">
        <text>butanoyl-CoA + malonyl-[ACP] + H(+) = 3-oxohexanoyl-[ACP] + CO2 + CoA</text>
        <dbReference type="Rhea" id="RHEA:42248"/>
        <dbReference type="Rhea" id="RHEA-COMP:9623"/>
        <dbReference type="Rhea" id="RHEA-COMP:9629"/>
        <dbReference type="ChEBI" id="CHEBI:15378"/>
        <dbReference type="ChEBI" id="CHEBI:16526"/>
        <dbReference type="ChEBI" id="CHEBI:57287"/>
        <dbReference type="ChEBI" id="CHEBI:57371"/>
        <dbReference type="ChEBI" id="CHEBI:78449"/>
        <dbReference type="ChEBI" id="CHEBI:78456"/>
    </reaction>
    <physiologicalReaction direction="left-to-right" evidence="17">
        <dbReference type="Rhea" id="RHEA:42249"/>
    </physiologicalReaction>
</comment>
<evidence type="ECO:0000313" key="24">
    <source>
        <dbReference type="Proteomes" id="UP000193006"/>
    </source>
</evidence>
<evidence type="ECO:0000256" key="4">
    <source>
        <dbReference type="ARBA" id="ARBA00022679"/>
    </source>
</evidence>
<dbReference type="EMBL" id="CP020814">
    <property type="protein sequence ID" value="ARK30484.1"/>
    <property type="molecule type" value="Genomic_DNA"/>
</dbReference>
<comment type="catalytic activity">
    <reaction evidence="12">
        <text>malonyl-[ACP] + acetyl-CoA + H(+) = 3-oxobutanoyl-[ACP] + CO2 + CoA</text>
        <dbReference type="Rhea" id="RHEA:12080"/>
        <dbReference type="Rhea" id="RHEA-COMP:9623"/>
        <dbReference type="Rhea" id="RHEA-COMP:9625"/>
        <dbReference type="ChEBI" id="CHEBI:15378"/>
        <dbReference type="ChEBI" id="CHEBI:16526"/>
        <dbReference type="ChEBI" id="CHEBI:57287"/>
        <dbReference type="ChEBI" id="CHEBI:57288"/>
        <dbReference type="ChEBI" id="CHEBI:78449"/>
        <dbReference type="ChEBI" id="CHEBI:78450"/>
        <dbReference type="EC" id="2.3.1.180"/>
    </reaction>
    <physiologicalReaction direction="left-to-right" evidence="12">
        <dbReference type="Rhea" id="RHEA:12081"/>
    </physiologicalReaction>
</comment>
<feature type="active site" evidence="20">
    <location>
        <position position="113"/>
    </location>
</feature>
<comment type="domain">
    <text evidence="20">The last Arg residue of the ACP-binding site is essential for the weak association between ACP/AcpP and FabH.</text>
</comment>
<dbReference type="InterPro" id="IPR013751">
    <property type="entry name" value="ACP_syn_III_N"/>
</dbReference>
<keyword evidence="7 20" id="KW-0275">Fatty acid biosynthesis</keyword>
<dbReference type="GO" id="GO:0006633">
    <property type="term" value="P:fatty acid biosynthetic process"/>
    <property type="evidence" value="ECO:0007669"/>
    <property type="project" value="UniProtKB-UniRule"/>
</dbReference>
<comment type="pathway">
    <text evidence="1 20">Lipid metabolism; fatty acid biosynthesis.</text>
</comment>
<organism evidence="23 24">
    <name type="scientific">Halalkalibacter krulwichiae</name>
    <dbReference type="NCBI Taxonomy" id="199441"/>
    <lineage>
        <taxon>Bacteria</taxon>
        <taxon>Bacillati</taxon>
        <taxon>Bacillota</taxon>
        <taxon>Bacilli</taxon>
        <taxon>Bacillales</taxon>
        <taxon>Bacillaceae</taxon>
        <taxon>Halalkalibacter</taxon>
    </lineage>
</organism>
<dbReference type="Pfam" id="PF08545">
    <property type="entry name" value="ACP_syn_III"/>
    <property type="match status" value="1"/>
</dbReference>